<evidence type="ECO:0000313" key="1">
    <source>
        <dbReference type="EMBL" id="SFB74180.1"/>
    </source>
</evidence>
<evidence type="ECO:0000313" key="2">
    <source>
        <dbReference type="Proteomes" id="UP000199514"/>
    </source>
</evidence>
<organism evidence="1 2">
    <name type="scientific">Flexibacter flexilis DSM 6793</name>
    <dbReference type="NCBI Taxonomy" id="927664"/>
    <lineage>
        <taxon>Bacteria</taxon>
        <taxon>Pseudomonadati</taxon>
        <taxon>Bacteroidota</taxon>
        <taxon>Cytophagia</taxon>
        <taxon>Cytophagales</taxon>
        <taxon>Flexibacteraceae</taxon>
        <taxon>Flexibacter</taxon>
    </lineage>
</organism>
<dbReference type="RefSeq" id="WP_143083830.1">
    <property type="nucleotide sequence ID" value="NZ_FOLE01000001.1"/>
</dbReference>
<dbReference type="AlphaFoldDB" id="A0A1I1DND2"/>
<dbReference type="EMBL" id="FOLE01000001">
    <property type="protein sequence ID" value="SFB74180.1"/>
    <property type="molecule type" value="Genomic_DNA"/>
</dbReference>
<reference evidence="1 2" key="1">
    <citation type="submission" date="2016-10" db="EMBL/GenBank/DDBJ databases">
        <authorList>
            <person name="de Groot N.N."/>
        </authorList>
    </citation>
    <scope>NUCLEOTIDE SEQUENCE [LARGE SCALE GENOMIC DNA]</scope>
    <source>
        <strain evidence="1 2">DSM 6793</strain>
    </source>
</reference>
<proteinExistence type="predicted"/>
<sequence length="116" mass="13428">MKNLPQNRCKCFVPPPHYTDYQSHFIGTDDTNGRFAEVTHETCIHCGTIWLNYFVEFESFRKSGRYYRGIISAGELQTITPSNAVQYLESLDWFLYGGSYFDSWGTYGSGKLQVDR</sequence>
<accession>A0A1I1DND2</accession>
<dbReference type="OrthoDB" id="1264820at2"/>
<protein>
    <submittedName>
        <fullName evidence="1">Uncharacterized protein</fullName>
    </submittedName>
</protein>
<gene>
    <name evidence="1" type="ORF">SAMN05421780_101213</name>
</gene>
<dbReference type="Proteomes" id="UP000199514">
    <property type="component" value="Unassembled WGS sequence"/>
</dbReference>
<name>A0A1I1DND2_9BACT</name>
<dbReference type="STRING" id="927664.SAMN05421780_101213"/>
<keyword evidence="2" id="KW-1185">Reference proteome</keyword>